<protein>
    <submittedName>
        <fullName evidence="3">Dehydrogenase/reductase SDR family member 4</fullName>
    </submittedName>
</protein>
<keyword evidence="2" id="KW-1185">Reference proteome</keyword>
<dbReference type="InterPro" id="IPR036291">
    <property type="entry name" value="NAD(P)-bd_dom_sf"/>
</dbReference>
<organism evidence="2 3">
    <name type="scientific">Panagrellus redivivus</name>
    <name type="common">Microworm</name>
    <dbReference type="NCBI Taxonomy" id="6233"/>
    <lineage>
        <taxon>Eukaryota</taxon>
        <taxon>Metazoa</taxon>
        <taxon>Ecdysozoa</taxon>
        <taxon>Nematoda</taxon>
        <taxon>Chromadorea</taxon>
        <taxon>Rhabditida</taxon>
        <taxon>Tylenchina</taxon>
        <taxon>Panagrolaimomorpha</taxon>
        <taxon>Panagrolaimoidea</taxon>
        <taxon>Panagrolaimidae</taxon>
        <taxon>Panagrellus</taxon>
    </lineage>
</organism>
<dbReference type="GO" id="GO:0004090">
    <property type="term" value="F:carbonyl reductase (NADPH) activity"/>
    <property type="evidence" value="ECO:0007669"/>
    <property type="project" value="TreeGrafter"/>
</dbReference>
<dbReference type="PANTHER" id="PTHR43943">
    <property type="entry name" value="DEHYDROGENASE/REDUCTASE (SDR FAMILY) MEMBER 4"/>
    <property type="match status" value="1"/>
</dbReference>
<dbReference type="SUPFAM" id="SSF51735">
    <property type="entry name" value="NAD(P)-binding Rossmann-fold domains"/>
    <property type="match status" value="1"/>
</dbReference>
<dbReference type="Gene3D" id="3.40.50.720">
    <property type="entry name" value="NAD(P)-binding Rossmann-like Domain"/>
    <property type="match status" value="1"/>
</dbReference>
<dbReference type="AlphaFoldDB" id="A0A7E4VL18"/>
<dbReference type="WBParaSite" id="Pan_g22517.t1">
    <property type="protein sequence ID" value="Pan_g22517.t1"/>
    <property type="gene ID" value="Pan_g22517"/>
</dbReference>
<dbReference type="PRINTS" id="PR00081">
    <property type="entry name" value="GDHRDH"/>
</dbReference>
<evidence type="ECO:0000313" key="2">
    <source>
        <dbReference type="Proteomes" id="UP000492821"/>
    </source>
</evidence>
<dbReference type="NCBIfam" id="NF005559">
    <property type="entry name" value="PRK07231.1"/>
    <property type="match status" value="1"/>
</dbReference>
<name>A0A7E4VL18_PANRE</name>
<sequence length="265" mass="28001">MAVSLRNAHTTMGSVKFLTDRVAIVTASTKGIGFAIAKRLGMDGASIVVSSRKQKNVDEAVTALRHEGVECDGVVAHVGIDDDRKKLVDFALDRFGKLDILVSNAAVNPHYGDLMSVSDSHWDKLLNVNVRSAFLLTQEAVPHLEKSGNGNIVFVSSVAGYSPFDGIGAYSIMKTALLGINKSLSQNLARKNIRVNAIAPGVIRTDFSRALTDGPAPLKADTLIPLGRFGEADECAGAVSFLVSDGASYMSGEVIGVNGGMQARI</sequence>
<evidence type="ECO:0000313" key="3">
    <source>
        <dbReference type="WBParaSite" id="Pan_g22517.t1"/>
    </source>
</evidence>
<reference evidence="2" key="1">
    <citation type="journal article" date="2013" name="Genetics">
        <title>The draft genome and transcriptome of Panagrellus redivivus are shaped by the harsh demands of a free-living lifestyle.</title>
        <authorList>
            <person name="Srinivasan J."/>
            <person name="Dillman A.R."/>
            <person name="Macchietto M.G."/>
            <person name="Heikkinen L."/>
            <person name="Lakso M."/>
            <person name="Fracchia K.M."/>
            <person name="Antoshechkin I."/>
            <person name="Mortazavi A."/>
            <person name="Wong G."/>
            <person name="Sternberg P.W."/>
        </authorList>
    </citation>
    <scope>NUCLEOTIDE SEQUENCE [LARGE SCALE GENOMIC DNA]</scope>
    <source>
        <strain evidence="2">MT8872</strain>
    </source>
</reference>
<dbReference type="InterPro" id="IPR002347">
    <property type="entry name" value="SDR_fam"/>
</dbReference>
<accession>A0A7E4VL18</accession>
<dbReference type="PRINTS" id="PR00080">
    <property type="entry name" value="SDRFAMILY"/>
</dbReference>
<proteinExistence type="inferred from homology"/>
<dbReference type="Pfam" id="PF13561">
    <property type="entry name" value="adh_short_C2"/>
    <property type="match status" value="1"/>
</dbReference>
<dbReference type="PANTHER" id="PTHR43943:SF16">
    <property type="entry name" value="DEHYDROGENASES, SHORT CHAIN"/>
    <property type="match status" value="1"/>
</dbReference>
<dbReference type="Proteomes" id="UP000492821">
    <property type="component" value="Unassembled WGS sequence"/>
</dbReference>
<dbReference type="FunFam" id="3.40.50.720:FF:000084">
    <property type="entry name" value="Short-chain dehydrogenase reductase"/>
    <property type="match status" value="1"/>
</dbReference>
<reference evidence="3" key="2">
    <citation type="submission" date="2020-10" db="UniProtKB">
        <authorList>
            <consortium name="WormBaseParasite"/>
        </authorList>
    </citation>
    <scope>IDENTIFICATION</scope>
</reference>
<evidence type="ECO:0000256" key="1">
    <source>
        <dbReference type="ARBA" id="ARBA00006484"/>
    </source>
</evidence>
<comment type="similarity">
    <text evidence="1">Belongs to the short-chain dehydrogenases/reductases (SDR) family.</text>
</comment>